<protein>
    <recommendedName>
        <fullName evidence="2">PF03932 family protein CutC</fullName>
    </recommendedName>
</protein>
<dbReference type="InterPro" id="IPR036822">
    <property type="entry name" value="CutC-like_dom_sf"/>
</dbReference>
<dbReference type="AlphaFoldDB" id="A0A927IT97"/>
<dbReference type="SUPFAM" id="SSF110395">
    <property type="entry name" value="CutC-like"/>
    <property type="match status" value="1"/>
</dbReference>
<dbReference type="InterPro" id="IPR005627">
    <property type="entry name" value="CutC-like"/>
</dbReference>
<proteinExistence type="inferred from homology"/>
<dbReference type="EMBL" id="JACYFU010000002">
    <property type="protein sequence ID" value="MBD8065657.1"/>
    <property type="molecule type" value="Genomic_DNA"/>
</dbReference>
<evidence type="ECO:0000256" key="2">
    <source>
        <dbReference type="HAMAP-Rule" id="MF_00795"/>
    </source>
</evidence>
<evidence type="ECO:0000313" key="4">
    <source>
        <dbReference type="Proteomes" id="UP000654108"/>
    </source>
</evidence>
<dbReference type="Pfam" id="PF03932">
    <property type="entry name" value="CutC"/>
    <property type="match status" value="1"/>
</dbReference>
<dbReference type="PANTHER" id="PTHR12598:SF0">
    <property type="entry name" value="COPPER HOMEOSTASIS PROTEIN CUTC HOMOLOG"/>
    <property type="match status" value="1"/>
</dbReference>
<dbReference type="GO" id="GO:0005737">
    <property type="term" value="C:cytoplasm"/>
    <property type="evidence" value="ECO:0007669"/>
    <property type="project" value="UniProtKB-SubCell"/>
</dbReference>
<comment type="caution">
    <text evidence="2">Once thought to be involved in copper homeostasis, experiments in E.coli have shown this is not the case.</text>
</comment>
<accession>A0A927IT97</accession>
<comment type="subcellular location">
    <subcellularLocation>
        <location evidence="2">Cytoplasm</location>
    </subcellularLocation>
</comment>
<evidence type="ECO:0000256" key="1">
    <source>
        <dbReference type="ARBA" id="ARBA00007768"/>
    </source>
</evidence>
<dbReference type="HAMAP" id="MF_00795">
    <property type="entry name" value="CutC"/>
    <property type="match status" value="1"/>
</dbReference>
<keyword evidence="4" id="KW-1185">Reference proteome</keyword>
<reference evidence="3" key="1">
    <citation type="submission" date="2020-09" db="EMBL/GenBank/DDBJ databases">
        <title>Genome seq and assembly of Devosia sp.</title>
        <authorList>
            <person name="Chhetri G."/>
        </authorList>
    </citation>
    <scope>NUCLEOTIDE SEQUENCE</scope>
    <source>
        <strain evidence="3">PTR5</strain>
    </source>
</reference>
<dbReference type="Gene3D" id="3.20.20.380">
    <property type="entry name" value="Copper homeostasis (CutC) domain"/>
    <property type="match status" value="1"/>
</dbReference>
<organism evidence="3 4">
    <name type="scientific">Devosia oryzisoli</name>
    <dbReference type="NCBI Taxonomy" id="2774138"/>
    <lineage>
        <taxon>Bacteria</taxon>
        <taxon>Pseudomonadati</taxon>
        <taxon>Pseudomonadota</taxon>
        <taxon>Alphaproteobacteria</taxon>
        <taxon>Hyphomicrobiales</taxon>
        <taxon>Devosiaceae</taxon>
        <taxon>Devosia</taxon>
    </lineage>
</organism>
<name>A0A927IT97_9HYPH</name>
<gene>
    <name evidence="2" type="primary">cutC</name>
    <name evidence="3" type="ORF">IC608_09235</name>
</gene>
<keyword evidence="2" id="KW-0963">Cytoplasm</keyword>
<dbReference type="RefSeq" id="WP_191774738.1">
    <property type="nucleotide sequence ID" value="NZ_JACYFU010000002.1"/>
</dbReference>
<comment type="caution">
    <text evidence="3">The sequence shown here is derived from an EMBL/GenBank/DDBJ whole genome shotgun (WGS) entry which is preliminary data.</text>
</comment>
<comment type="similarity">
    <text evidence="1 2">Belongs to the CutC family.</text>
</comment>
<evidence type="ECO:0000313" key="3">
    <source>
        <dbReference type="EMBL" id="MBD8065657.1"/>
    </source>
</evidence>
<dbReference type="Proteomes" id="UP000654108">
    <property type="component" value="Unassembled WGS sequence"/>
</dbReference>
<sequence length="242" mass="25021">MTRPLLEICVDDADGLGAAIDGGADRIELCAALELGGLTPSPGLVSLAGAAGVPSRAMIRHRPGDFVFSPLEADAMLGDIDMALESGLGGVVLGASLEDGRLDRRLLERLCGRAGGLGRTLHRAFDLVPDFRDAVEMAVDLGFDTILTSGGMPTCLEGLDNLTRVVDYAAGRITIMPGSGLAPQIIGVLRRTLPLSAVHGSASVLADPSSPAAERLGFSSQTRRRTSARNVAALRAALDAPN</sequence>
<dbReference type="PANTHER" id="PTHR12598">
    <property type="entry name" value="COPPER HOMEOSTASIS PROTEIN CUTC"/>
    <property type="match status" value="1"/>
</dbReference>
<dbReference type="GO" id="GO:0005507">
    <property type="term" value="F:copper ion binding"/>
    <property type="evidence" value="ECO:0007669"/>
    <property type="project" value="TreeGrafter"/>
</dbReference>